<dbReference type="InterPro" id="IPR027417">
    <property type="entry name" value="P-loop_NTPase"/>
</dbReference>
<dbReference type="PANTHER" id="PTHR43581">
    <property type="entry name" value="ATP/GTP PHOSPHATASE"/>
    <property type="match status" value="1"/>
</dbReference>
<gene>
    <name evidence="2" type="ORF">GF068_00895</name>
</gene>
<dbReference type="Gene3D" id="3.40.50.300">
    <property type="entry name" value="P-loop containing nucleotide triphosphate hydrolases"/>
    <property type="match status" value="2"/>
</dbReference>
<feature type="domain" description="ATPase AAA-type core" evidence="1">
    <location>
        <begin position="260"/>
        <end position="334"/>
    </location>
</feature>
<dbReference type="OrthoDB" id="5488497at2"/>
<dbReference type="Pfam" id="PF13304">
    <property type="entry name" value="AAA_21"/>
    <property type="match status" value="1"/>
</dbReference>
<dbReference type="SUPFAM" id="SSF52540">
    <property type="entry name" value="P-loop containing nucleoside triphosphate hydrolases"/>
    <property type="match status" value="1"/>
</dbReference>
<reference evidence="2 3" key="1">
    <citation type="submission" date="2019-10" db="EMBL/GenBank/DDBJ databases">
        <title>A soil myxobacterium in the family Polyangiaceae.</title>
        <authorList>
            <person name="Li Y."/>
            <person name="Wang J."/>
        </authorList>
    </citation>
    <scope>NUCLEOTIDE SEQUENCE [LARGE SCALE GENOMIC DNA]</scope>
    <source>
        <strain evidence="2 3">DSM 14734</strain>
    </source>
</reference>
<sequence length="437" mass="48200">MTSRATPSLRISRLVVQNFRTFHGPTEIPLASSEGVADEVAVFHGGNGSGKSNALAALELFFRGALLWLRRRANLKSETLTLGWDSAEATSILFLSHRDWPPGIREPMRIEVHFEGNDQTLAVDLIQAGSDCNLIVDGVAHLGGNLSVGLLRDPYLAPLRTKLESPLGAGSQPLLRLDARRRESRFYSSLNQQLGPQKTSAPDSPLSRELATRLLDLATSLEPLDTERWRAFTQLVSRFKTLAGREVNILRLPDGSADLRFEIRGKQILRVSELSSGEQQVVALCAAVLTSRAAIVAIEEPEISLHPDYQELLRDVLREQVRSGLVDQIILESHVPIFDGPEVIRFSRSPEGVTSVVRQPSDAHDALRQRARKSGAEDQWVTPDGYTKLPKVMLDNLGLQAGGYLWFARSTPGGRWEAWKTEEIDDALGLPGDDAED</sequence>
<dbReference type="GO" id="GO:0016887">
    <property type="term" value="F:ATP hydrolysis activity"/>
    <property type="evidence" value="ECO:0007669"/>
    <property type="project" value="InterPro"/>
</dbReference>
<accession>A0A6N7PF95</accession>
<keyword evidence="3" id="KW-1185">Reference proteome</keyword>
<dbReference type="RefSeq" id="WP_153817398.1">
    <property type="nucleotide sequence ID" value="NZ_WJIE01000001.1"/>
</dbReference>
<proteinExistence type="predicted"/>
<dbReference type="PANTHER" id="PTHR43581:SF2">
    <property type="entry name" value="EXCINUCLEASE ATPASE SUBUNIT"/>
    <property type="match status" value="1"/>
</dbReference>
<dbReference type="AlphaFoldDB" id="A0A6N7PF95"/>
<dbReference type="GO" id="GO:0005524">
    <property type="term" value="F:ATP binding"/>
    <property type="evidence" value="ECO:0007669"/>
    <property type="project" value="InterPro"/>
</dbReference>
<comment type="caution">
    <text evidence="2">The sequence shown here is derived from an EMBL/GenBank/DDBJ whole genome shotgun (WGS) entry which is preliminary data.</text>
</comment>
<name>A0A6N7PF95_9BACT</name>
<evidence type="ECO:0000313" key="3">
    <source>
        <dbReference type="Proteomes" id="UP000440224"/>
    </source>
</evidence>
<evidence type="ECO:0000313" key="2">
    <source>
        <dbReference type="EMBL" id="MRG90487.1"/>
    </source>
</evidence>
<dbReference type="Proteomes" id="UP000440224">
    <property type="component" value="Unassembled WGS sequence"/>
</dbReference>
<protein>
    <submittedName>
        <fullName evidence="2">AAA family ATPase</fullName>
    </submittedName>
</protein>
<dbReference type="InterPro" id="IPR003959">
    <property type="entry name" value="ATPase_AAA_core"/>
</dbReference>
<organism evidence="2 3">
    <name type="scientific">Polyangium spumosum</name>
    <dbReference type="NCBI Taxonomy" id="889282"/>
    <lineage>
        <taxon>Bacteria</taxon>
        <taxon>Pseudomonadati</taxon>
        <taxon>Myxococcota</taxon>
        <taxon>Polyangia</taxon>
        <taxon>Polyangiales</taxon>
        <taxon>Polyangiaceae</taxon>
        <taxon>Polyangium</taxon>
    </lineage>
</organism>
<dbReference type="InterPro" id="IPR051396">
    <property type="entry name" value="Bact_Antivir_Def_Nuclease"/>
</dbReference>
<evidence type="ECO:0000259" key="1">
    <source>
        <dbReference type="Pfam" id="PF13304"/>
    </source>
</evidence>
<dbReference type="EMBL" id="WJIE01000001">
    <property type="protein sequence ID" value="MRG90487.1"/>
    <property type="molecule type" value="Genomic_DNA"/>
</dbReference>